<dbReference type="EMBL" id="FNHB01000009">
    <property type="protein sequence ID" value="SDM92643.1"/>
    <property type="molecule type" value="Genomic_DNA"/>
</dbReference>
<dbReference type="InterPro" id="IPR010540">
    <property type="entry name" value="CmpB_TMEM229"/>
</dbReference>
<dbReference type="STRING" id="146817.SAMN04488502_10910"/>
<proteinExistence type="predicted"/>
<evidence type="ECO:0000313" key="7">
    <source>
        <dbReference type="Proteomes" id="UP000214880"/>
    </source>
</evidence>
<evidence type="ECO:0000256" key="5">
    <source>
        <dbReference type="SAM" id="Phobius"/>
    </source>
</evidence>
<comment type="subcellular location">
    <subcellularLocation>
        <location evidence="1">Membrane</location>
        <topology evidence="1">Multi-pass membrane protein</topology>
    </subcellularLocation>
</comment>
<dbReference type="Pfam" id="PF06541">
    <property type="entry name" value="ABC_trans_CmpB"/>
    <property type="match status" value="1"/>
</dbReference>
<keyword evidence="7" id="KW-1185">Reference proteome</keyword>
<sequence>MRRVIIYGLIGWCLEIVWTGLGSLLSGDIRLTAQTYLWMFPIYGLAAVLFEPLHDAIRLWPLGARGGVWMLLCFTVEYLSGWMLRSAIGAAPWDYSAAVFHIHGLIRLDYAPAWFGAGLLFERLHDWLDSNRIYRS</sequence>
<feature type="transmembrane region" description="Helical" evidence="5">
    <location>
        <begin position="36"/>
        <end position="53"/>
    </location>
</feature>
<dbReference type="Proteomes" id="UP000214880">
    <property type="component" value="Unassembled WGS sequence"/>
</dbReference>
<name>A0A1G9X8I7_9FIRM</name>
<accession>A0A1G9X8I7</accession>
<gene>
    <name evidence="6" type="ORF">SAMN04488502_10910</name>
</gene>
<evidence type="ECO:0000256" key="2">
    <source>
        <dbReference type="ARBA" id="ARBA00022692"/>
    </source>
</evidence>
<reference evidence="6 7" key="1">
    <citation type="submission" date="2016-10" db="EMBL/GenBank/DDBJ databases">
        <authorList>
            <person name="de Groot N.N."/>
        </authorList>
    </citation>
    <scope>NUCLEOTIDE SEQUENCE [LARGE SCALE GENOMIC DNA]</scope>
    <source>
        <strain evidence="6 7">DSM 1736</strain>
    </source>
</reference>
<organism evidence="6 7">
    <name type="scientific">Dendrosporobacter quercicolus</name>
    <dbReference type="NCBI Taxonomy" id="146817"/>
    <lineage>
        <taxon>Bacteria</taxon>
        <taxon>Bacillati</taxon>
        <taxon>Bacillota</taxon>
        <taxon>Negativicutes</taxon>
        <taxon>Selenomonadales</taxon>
        <taxon>Sporomusaceae</taxon>
        <taxon>Dendrosporobacter</taxon>
    </lineage>
</organism>
<evidence type="ECO:0000256" key="4">
    <source>
        <dbReference type="ARBA" id="ARBA00023136"/>
    </source>
</evidence>
<feature type="transmembrane region" description="Helical" evidence="5">
    <location>
        <begin position="6"/>
        <end position="24"/>
    </location>
</feature>
<evidence type="ECO:0000313" key="6">
    <source>
        <dbReference type="EMBL" id="SDM92643.1"/>
    </source>
</evidence>
<dbReference type="PANTHER" id="PTHR31746">
    <property type="entry name" value="TRANSMEMBRANE PROTEIN 229 FAMILY MEMBER"/>
    <property type="match status" value="1"/>
</dbReference>
<feature type="transmembrane region" description="Helical" evidence="5">
    <location>
        <begin position="59"/>
        <end position="79"/>
    </location>
</feature>
<evidence type="ECO:0000256" key="3">
    <source>
        <dbReference type="ARBA" id="ARBA00022989"/>
    </source>
</evidence>
<dbReference type="OrthoDB" id="5523261at2"/>
<evidence type="ECO:0000256" key="1">
    <source>
        <dbReference type="ARBA" id="ARBA00004141"/>
    </source>
</evidence>
<keyword evidence="2 5" id="KW-0812">Transmembrane</keyword>
<dbReference type="AlphaFoldDB" id="A0A1G9X8I7"/>
<dbReference type="GO" id="GO:0016020">
    <property type="term" value="C:membrane"/>
    <property type="evidence" value="ECO:0007669"/>
    <property type="project" value="UniProtKB-SubCell"/>
</dbReference>
<keyword evidence="4 5" id="KW-0472">Membrane</keyword>
<keyword evidence="3 5" id="KW-1133">Transmembrane helix</keyword>
<protein>
    <submittedName>
        <fullName evidence="6">Putative ABC-transporter type IV</fullName>
    </submittedName>
</protein>